<gene>
    <name evidence="6" type="ORF">EDD29_7120</name>
</gene>
<keyword evidence="7" id="KW-1185">Reference proteome</keyword>
<dbReference type="InterPro" id="IPR043147">
    <property type="entry name" value="Penicillin_amidase_A-knob"/>
</dbReference>
<dbReference type="InterPro" id="IPR002692">
    <property type="entry name" value="S45"/>
</dbReference>
<organism evidence="6 7">
    <name type="scientific">Actinocorallia herbida</name>
    <dbReference type="NCBI Taxonomy" id="58109"/>
    <lineage>
        <taxon>Bacteria</taxon>
        <taxon>Bacillati</taxon>
        <taxon>Actinomycetota</taxon>
        <taxon>Actinomycetes</taxon>
        <taxon>Streptosporangiales</taxon>
        <taxon>Thermomonosporaceae</taxon>
        <taxon>Actinocorallia</taxon>
    </lineage>
</organism>
<dbReference type="PANTHER" id="PTHR34218">
    <property type="entry name" value="PEPTIDASE S45 PENICILLIN AMIDASE"/>
    <property type="match status" value="1"/>
</dbReference>
<dbReference type="Gene3D" id="3.60.20.10">
    <property type="entry name" value="Glutamine Phosphoribosylpyrophosphate, subunit 1, domain 1"/>
    <property type="match status" value="1"/>
</dbReference>
<accession>A0A3N1D7C9</accession>
<evidence type="ECO:0000313" key="6">
    <source>
        <dbReference type="EMBL" id="ROO89430.1"/>
    </source>
</evidence>
<keyword evidence="5" id="KW-0479">Metal-binding</keyword>
<feature type="active site" description="Nucleophile" evidence="4">
    <location>
        <position position="288"/>
    </location>
</feature>
<keyword evidence="3" id="KW-0865">Zymogen</keyword>
<keyword evidence="5" id="KW-0106">Calcium</keyword>
<dbReference type="AlphaFoldDB" id="A0A3N1D7C9"/>
<dbReference type="GO" id="GO:0017000">
    <property type="term" value="P:antibiotic biosynthetic process"/>
    <property type="evidence" value="ECO:0007669"/>
    <property type="project" value="InterPro"/>
</dbReference>
<dbReference type="SUPFAM" id="SSF56235">
    <property type="entry name" value="N-terminal nucleophile aminohydrolases (Ntn hydrolases)"/>
    <property type="match status" value="1"/>
</dbReference>
<feature type="binding site" evidence="5">
    <location>
        <position position="366"/>
    </location>
    <ligand>
        <name>Ca(2+)</name>
        <dbReference type="ChEBI" id="CHEBI:29108"/>
    </ligand>
</feature>
<proteinExistence type="inferred from homology"/>
<dbReference type="GO" id="GO:0046872">
    <property type="term" value="F:metal ion binding"/>
    <property type="evidence" value="ECO:0007669"/>
    <property type="project" value="UniProtKB-KW"/>
</dbReference>
<evidence type="ECO:0000256" key="1">
    <source>
        <dbReference type="ARBA" id="ARBA00006586"/>
    </source>
</evidence>
<dbReference type="PANTHER" id="PTHR34218:SF4">
    <property type="entry name" value="ACYL-HOMOSERINE LACTONE ACYLASE QUIP"/>
    <property type="match status" value="1"/>
</dbReference>
<feature type="binding site" evidence="5">
    <location>
        <position position="204"/>
    </location>
    <ligand>
        <name>Ca(2+)</name>
        <dbReference type="ChEBI" id="CHEBI:29108"/>
    </ligand>
</feature>
<dbReference type="InterPro" id="IPR014395">
    <property type="entry name" value="Pen/GL7ACA/AHL_acylase"/>
</dbReference>
<dbReference type="PIRSF" id="PIRSF001227">
    <property type="entry name" value="Pen_acylase"/>
    <property type="match status" value="1"/>
</dbReference>
<dbReference type="Gene3D" id="1.10.1400.10">
    <property type="match status" value="1"/>
</dbReference>
<feature type="binding site" evidence="5">
    <location>
        <position position="369"/>
    </location>
    <ligand>
        <name>Ca(2+)</name>
        <dbReference type="ChEBI" id="CHEBI:29108"/>
    </ligand>
</feature>
<evidence type="ECO:0000256" key="4">
    <source>
        <dbReference type="PIRSR" id="PIRSR001227-1"/>
    </source>
</evidence>
<evidence type="ECO:0000256" key="3">
    <source>
        <dbReference type="ARBA" id="ARBA00023145"/>
    </source>
</evidence>
<dbReference type="Pfam" id="PF01804">
    <property type="entry name" value="Penicil_amidase"/>
    <property type="match status" value="1"/>
</dbReference>
<dbReference type="InterPro" id="IPR029055">
    <property type="entry name" value="Ntn_hydrolases_N"/>
</dbReference>
<evidence type="ECO:0000256" key="5">
    <source>
        <dbReference type="PIRSR" id="PIRSR001227-2"/>
    </source>
</evidence>
<dbReference type="Gene3D" id="1.10.439.10">
    <property type="entry name" value="Penicillin Amidohydrolase, domain 1"/>
    <property type="match status" value="1"/>
</dbReference>
<evidence type="ECO:0000313" key="7">
    <source>
        <dbReference type="Proteomes" id="UP000272400"/>
    </source>
</evidence>
<protein>
    <submittedName>
        <fullName evidence="6">Penicillin amidase</fullName>
    </submittedName>
</protein>
<name>A0A3N1D7C9_9ACTN</name>
<evidence type="ECO:0000256" key="2">
    <source>
        <dbReference type="ARBA" id="ARBA00022801"/>
    </source>
</evidence>
<comment type="similarity">
    <text evidence="1">Belongs to the peptidase S45 family.</text>
</comment>
<comment type="caution">
    <text evidence="6">The sequence shown here is derived from an EMBL/GenBank/DDBJ whole genome shotgun (WGS) entry which is preliminary data.</text>
</comment>
<reference evidence="6 7" key="1">
    <citation type="submission" date="2018-11" db="EMBL/GenBank/DDBJ databases">
        <title>Sequencing the genomes of 1000 actinobacteria strains.</title>
        <authorList>
            <person name="Klenk H.-P."/>
        </authorList>
    </citation>
    <scope>NUCLEOTIDE SEQUENCE [LARGE SCALE GENOMIC DNA]</scope>
    <source>
        <strain evidence="6 7">DSM 44254</strain>
    </source>
</reference>
<dbReference type="Proteomes" id="UP000272400">
    <property type="component" value="Unassembled WGS sequence"/>
</dbReference>
<dbReference type="InterPro" id="IPR043146">
    <property type="entry name" value="Penicillin_amidase_N_B-knob"/>
</dbReference>
<dbReference type="GO" id="GO:0016811">
    <property type="term" value="F:hydrolase activity, acting on carbon-nitrogen (but not peptide) bonds, in linear amides"/>
    <property type="evidence" value="ECO:0007669"/>
    <property type="project" value="InterPro"/>
</dbReference>
<keyword evidence="2" id="KW-0378">Hydrolase</keyword>
<dbReference type="EMBL" id="RJKE01000001">
    <property type="protein sequence ID" value="ROO89430.1"/>
    <property type="molecule type" value="Genomic_DNA"/>
</dbReference>
<dbReference type="CDD" id="cd03747">
    <property type="entry name" value="Ntn_PGA_like"/>
    <property type="match status" value="1"/>
</dbReference>
<dbReference type="Gene3D" id="2.30.120.10">
    <property type="match status" value="1"/>
</dbReference>
<dbReference type="InterPro" id="IPR023343">
    <property type="entry name" value="Penicillin_amidase_dom1"/>
</dbReference>
<comment type="cofactor">
    <cofactor evidence="5">
        <name>Ca(2+)</name>
        <dbReference type="ChEBI" id="CHEBI:29108"/>
    </cofactor>
    <text evidence="5">Binds 1 Ca(2+) ion per dimer.</text>
</comment>
<sequence length="832" mass="91829">MKFMRQWPWPLRWGVRALALVMVVVLVATGWFVWTVRKAFPTYDGQIKMPGLVGEVTVHRDSYGIPQIYADSPEDLFRAQGYVTAQDRFWEMDFRRHITAGRLSELFGEATLDTDKVTRTLGWRKTAEAELPLLEPETRQLLEAYAAGVNTWLKDNPDTAQQSLEYSVLGFQRTGYRPEEWTAVDSVAWLKAMAWDLRSNIEEELGRAIADAKLPTERVDQLYPGYDFRRMPTIVTGGEVTDGSFTGGGTRAKTDDAAQAPARALTSVLEAIRVMPDDLGNGDAELGSNSWVISGERSTTGKPLLANDPHLSAQMPSVWYQTGLHCRTVTDACPYDVTGFTFSGLPGVVIGHNHKVAWGFTNLAPDVSDLYLEKTTATTAEYKGVQEPLQIRTEKIEVAGGKPVELTVRATRHGPIISDVMSDAEAAAPGGEAVALRWTALDPGKTADAIFQMNRATDWTTFRAAASSFEVPAQNLVYADVEGNIGYQSPGRIPIRTEGDGTRPVPGWDGVHEWDGFLPFEELPTVLNPDSGYIVTANNAVIGDSYEPLLTKDWAYGYRAQRIDDLVRNGGRLDAAAMGEIQMDGRQGFAPILVPHLLRLGAGVKGIELLRTWDYSQPVDSAPAAFFNAVWRQLLLRTFNDELPEGARPDGGDRWFEVVRTLLDRPADPYWDDAATANATEQRDDILLRALREASAELVERLGADPSGWRWGELHTLTLTNESFGTSGITPIEKIFNRGPIEVGGGKSVVNAAGWDAQEGYEVKTVPSLRLVADLADLDASRYINLTGSSGHAFSPYYWDQTKLWARGDTIPWPFTAKAVEKSAEHTLTFKP</sequence>